<feature type="compositionally biased region" description="Low complexity" evidence="1">
    <location>
        <begin position="15"/>
        <end position="27"/>
    </location>
</feature>
<evidence type="ECO:0008006" key="4">
    <source>
        <dbReference type="Google" id="ProtNLM"/>
    </source>
</evidence>
<organism evidence="2 3">
    <name type="scientific">Cryomyces antarcticus</name>
    <dbReference type="NCBI Taxonomy" id="329879"/>
    <lineage>
        <taxon>Eukaryota</taxon>
        <taxon>Fungi</taxon>
        <taxon>Dikarya</taxon>
        <taxon>Ascomycota</taxon>
        <taxon>Pezizomycotina</taxon>
        <taxon>Dothideomycetes</taxon>
        <taxon>Dothideomycetes incertae sedis</taxon>
        <taxon>Cryomyces</taxon>
    </lineage>
</organism>
<proteinExistence type="predicted"/>
<evidence type="ECO:0000313" key="2">
    <source>
        <dbReference type="EMBL" id="KAK5256323.1"/>
    </source>
</evidence>
<sequence>MAPTTRSQTRRDMRSTTSPTTRSQTRRLATLGHQGDPDITSADVHLPKRAKTSHAYERPYCRKGHFPFLKLPGEIRNKIYHLIVVARAEITVFDTDTLTPPPFTLVCKQIRAESESVFYGCNMFYCRLFDAETLILWLQSIGAARVAMLRDLSIETDPCKGPAFHMERLEEYGLSFHRELVFIKDRRIWNGYVLTRRGYKASVWGTTSVRPKWCYSACDCDAYALVGIRRDAAHA</sequence>
<gene>
    <name evidence="2" type="ORF">LTR16_003512</name>
</gene>
<comment type="caution">
    <text evidence="2">The sequence shown here is derived from an EMBL/GenBank/DDBJ whole genome shotgun (WGS) entry which is preliminary data.</text>
</comment>
<keyword evidence="3" id="KW-1185">Reference proteome</keyword>
<dbReference type="EMBL" id="JAVRRA010008581">
    <property type="protein sequence ID" value="KAK5256323.1"/>
    <property type="molecule type" value="Genomic_DNA"/>
</dbReference>
<reference evidence="2 3" key="1">
    <citation type="submission" date="2023-08" db="EMBL/GenBank/DDBJ databases">
        <title>Black Yeasts Isolated from many extreme environments.</title>
        <authorList>
            <person name="Coleine C."/>
            <person name="Stajich J.E."/>
            <person name="Selbmann L."/>
        </authorList>
    </citation>
    <scope>NUCLEOTIDE SEQUENCE [LARGE SCALE GENOMIC DNA]</scope>
    <source>
        <strain evidence="2 3">CCFEE 536</strain>
    </source>
</reference>
<accession>A0ABR0M025</accession>
<feature type="region of interest" description="Disordered" evidence="1">
    <location>
        <begin position="1"/>
        <end position="44"/>
    </location>
</feature>
<dbReference type="PANTHER" id="PTHR42085:SF2">
    <property type="entry name" value="F-BOX DOMAIN-CONTAINING PROTEIN"/>
    <property type="match status" value="1"/>
</dbReference>
<protein>
    <recommendedName>
        <fullName evidence="4">PH domain-containing protein</fullName>
    </recommendedName>
</protein>
<evidence type="ECO:0000313" key="3">
    <source>
        <dbReference type="Proteomes" id="UP001357485"/>
    </source>
</evidence>
<dbReference type="InterPro" id="IPR038883">
    <property type="entry name" value="AN11006-like"/>
</dbReference>
<dbReference type="PANTHER" id="PTHR42085">
    <property type="entry name" value="F-BOX DOMAIN-CONTAINING PROTEIN"/>
    <property type="match status" value="1"/>
</dbReference>
<evidence type="ECO:0000256" key="1">
    <source>
        <dbReference type="SAM" id="MobiDB-lite"/>
    </source>
</evidence>
<dbReference type="Proteomes" id="UP001357485">
    <property type="component" value="Unassembled WGS sequence"/>
</dbReference>
<name>A0ABR0M025_9PEZI</name>